<organism evidence="2 3">
    <name type="scientific">Thalassiosira oceanica</name>
    <name type="common">Marine diatom</name>
    <dbReference type="NCBI Taxonomy" id="159749"/>
    <lineage>
        <taxon>Eukaryota</taxon>
        <taxon>Sar</taxon>
        <taxon>Stramenopiles</taxon>
        <taxon>Ochrophyta</taxon>
        <taxon>Bacillariophyta</taxon>
        <taxon>Coscinodiscophyceae</taxon>
        <taxon>Thalassiosirophycidae</taxon>
        <taxon>Thalassiosirales</taxon>
        <taxon>Thalassiosiraceae</taxon>
        <taxon>Thalassiosira</taxon>
    </lineage>
</organism>
<evidence type="ECO:0000313" key="3">
    <source>
        <dbReference type="Proteomes" id="UP000266841"/>
    </source>
</evidence>
<dbReference type="Proteomes" id="UP000266841">
    <property type="component" value="Unassembled WGS sequence"/>
</dbReference>
<dbReference type="EMBL" id="AGNL01002576">
    <property type="protein sequence ID" value="EJK76035.1"/>
    <property type="molecule type" value="Genomic_DNA"/>
</dbReference>
<feature type="region of interest" description="Disordered" evidence="1">
    <location>
        <begin position="1"/>
        <end position="27"/>
    </location>
</feature>
<keyword evidence="3" id="KW-1185">Reference proteome</keyword>
<reference evidence="2 3" key="1">
    <citation type="journal article" date="2012" name="Genome Biol.">
        <title>Genome and low-iron response of an oceanic diatom adapted to chronic iron limitation.</title>
        <authorList>
            <person name="Lommer M."/>
            <person name="Specht M."/>
            <person name="Roy A.S."/>
            <person name="Kraemer L."/>
            <person name="Andreson R."/>
            <person name="Gutowska M.A."/>
            <person name="Wolf J."/>
            <person name="Bergner S.V."/>
            <person name="Schilhabel M.B."/>
            <person name="Klostermeier U.C."/>
            <person name="Beiko R.G."/>
            <person name="Rosenstiel P."/>
            <person name="Hippler M."/>
            <person name="Laroche J."/>
        </authorList>
    </citation>
    <scope>NUCLEOTIDE SEQUENCE [LARGE SCALE GENOMIC DNA]</scope>
    <source>
        <strain evidence="2 3">CCMP1005</strain>
    </source>
</reference>
<name>K0TF43_THAOC</name>
<proteinExistence type="predicted"/>
<evidence type="ECO:0000256" key="1">
    <source>
        <dbReference type="SAM" id="MobiDB-lite"/>
    </source>
</evidence>
<feature type="non-terminal residue" evidence="2">
    <location>
        <position position="1"/>
    </location>
</feature>
<feature type="region of interest" description="Disordered" evidence="1">
    <location>
        <begin position="56"/>
        <end position="95"/>
    </location>
</feature>
<comment type="caution">
    <text evidence="2">The sequence shown here is derived from an EMBL/GenBank/DDBJ whole genome shotgun (WGS) entry which is preliminary data.</text>
</comment>
<gene>
    <name evidence="2" type="ORF">THAOC_02222</name>
</gene>
<sequence>GGPRIGGGHDDDDAVTLSSRREGQEDVVRTCGLQNPGDFAAAERKLRKRQRRELEKYNAKGEAGTVEQGCEVEGGSTPERRRGDRKRVNGGATPTIFSRDRLAAALGYLRRGEPCHLRPKQPVSSVPHSRLQEELGSIEGPKSLVDTSTKADANGHGVRSIRSINL</sequence>
<accession>K0TF43</accession>
<evidence type="ECO:0000313" key="2">
    <source>
        <dbReference type="EMBL" id="EJK76035.1"/>
    </source>
</evidence>
<feature type="region of interest" description="Disordered" evidence="1">
    <location>
        <begin position="116"/>
        <end position="166"/>
    </location>
</feature>
<dbReference type="AlphaFoldDB" id="K0TF43"/>
<protein>
    <submittedName>
        <fullName evidence="2">Uncharacterized protein</fullName>
    </submittedName>
</protein>